<gene>
    <name evidence="2" type="ORF">NV381_04870</name>
</gene>
<evidence type="ECO:0000313" key="2">
    <source>
        <dbReference type="EMBL" id="MCR8630534.1"/>
    </source>
</evidence>
<dbReference type="Proteomes" id="UP001300012">
    <property type="component" value="Unassembled WGS sequence"/>
</dbReference>
<evidence type="ECO:0000313" key="3">
    <source>
        <dbReference type="Proteomes" id="UP001300012"/>
    </source>
</evidence>
<organism evidence="2 3">
    <name type="scientific">Paenibacillus radicis</name>
    <name type="common">ex Xue et al. 2023</name>
    <dbReference type="NCBI Taxonomy" id="2972489"/>
    <lineage>
        <taxon>Bacteria</taxon>
        <taxon>Bacillati</taxon>
        <taxon>Bacillota</taxon>
        <taxon>Bacilli</taxon>
        <taxon>Bacillales</taxon>
        <taxon>Paenibacillaceae</taxon>
        <taxon>Paenibacillus</taxon>
    </lineage>
</organism>
<dbReference type="Pfam" id="PF00144">
    <property type="entry name" value="Beta-lactamase"/>
    <property type="match status" value="1"/>
</dbReference>
<keyword evidence="3" id="KW-1185">Reference proteome</keyword>
<reference evidence="2 3" key="1">
    <citation type="submission" date="2022-08" db="EMBL/GenBank/DDBJ databases">
        <title>Paenibacillus endoradicis sp. nov., Paenibacillus radicibacter sp. nov and Paenibacillus pararadicis sp. nov., three cold-adapted plant growth-promoting bacteria isolated from root of Larix gmelinii in Great Khingan.</title>
        <authorList>
            <person name="Xue H."/>
        </authorList>
    </citation>
    <scope>NUCLEOTIDE SEQUENCE [LARGE SCALE GENOMIC DNA]</scope>
    <source>
        <strain evidence="2 3">N5-1-1-5</strain>
    </source>
</reference>
<dbReference type="Gene3D" id="3.40.710.10">
    <property type="entry name" value="DD-peptidase/beta-lactamase superfamily"/>
    <property type="match status" value="1"/>
</dbReference>
<dbReference type="InterPro" id="IPR012338">
    <property type="entry name" value="Beta-lactam/transpept-like"/>
</dbReference>
<comment type="caution">
    <text evidence="2">The sequence shown here is derived from an EMBL/GenBank/DDBJ whole genome shotgun (WGS) entry which is preliminary data.</text>
</comment>
<dbReference type="PANTHER" id="PTHR43283:SF7">
    <property type="entry name" value="BETA-LACTAMASE-RELATED DOMAIN-CONTAINING PROTEIN"/>
    <property type="match status" value="1"/>
</dbReference>
<dbReference type="InterPro" id="IPR050789">
    <property type="entry name" value="Diverse_Enzym_Activities"/>
</dbReference>
<dbReference type="RefSeq" id="WP_258212156.1">
    <property type="nucleotide sequence ID" value="NZ_JANQBD010000003.1"/>
</dbReference>
<evidence type="ECO:0000259" key="1">
    <source>
        <dbReference type="Pfam" id="PF00144"/>
    </source>
</evidence>
<accession>A0ABT1YBG6</accession>
<name>A0ABT1YBG6_9BACL</name>
<dbReference type="PANTHER" id="PTHR43283">
    <property type="entry name" value="BETA-LACTAMASE-RELATED"/>
    <property type="match status" value="1"/>
</dbReference>
<dbReference type="InterPro" id="IPR001466">
    <property type="entry name" value="Beta-lactam-related"/>
</dbReference>
<feature type="domain" description="Beta-lactamase-related" evidence="1">
    <location>
        <begin position="39"/>
        <end position="299"/>
    </location>
</feature>
<dbReference type="SUPFAM" id="SSF56601">
    <property type="entry name" value="beta-lactamase/transpeptidase-like"/>
    <property type="match status" value="1"/>
</dbReference>
<protein>
    <submittedName>
        <fullName evidence="2">Beta-lactamase family protein</fullName>
    </submittedName>
</protein>
<proteinExistence type="predicted"/>
<dbReference type="EMBL" id="JANQBD010000003">
    <property type="protein sequence ID" value="MCR8630534.1"/>
    <property type="molecule type" value="Genomic_DNA"/>
</dbReference>
<sequence length="319" mass="35769">MIHGKSLLRGKPEEQEVSSTGIQTFIKSVDASNLELHSFMLLRHGIVLAEKWWPPYEPERPHLLHSISKSFTSTAVGLAVREGLMSIEDQVIAFFPDEITPEIKQNMGQLLVSHLLTMSTGHVQDPTAPMMNQAIGNWIKGFLEIPVEKPPGTYFVYNSGASYILAAILHKVTGQSLLDYLQPRIFEPLGIEGVIWDTCPRGINCGGWGMSIRTEDMAKFGQFYLQKGEWNGQQLLPLHWVETATRSHISTEGEQGIDKQQGYGYQFYLCRYGYTARGAHGQFVIVLPEQDAVIAITSDVKNMQAVLDLVWEHLLPAFL</sequence>